<keyword evidence="2" id="KW-1185">Reference proteome</keyword>
<accession>A0A565BR20</accession>
<evidence type="ECO:0000313" key="1">
    <source>
        <dbReference type="EMBL" id="VVB03813.1"/>
    </source>
</evidence>
<name>A0A565BR20_9BRAS</name>
<evidence type="ECO:0000313" key="2">
    <source>
        <dbReference type="Proteomes" id="UP000489600"/>
    </source>
</evidence>
<organism evidence="1 2">
    <name type="scientific">Arabis nemorensis</name>
    <dbReference type="NCBI Taxonomy" id="586526"/>
    <lineage>
        <taxon>Eukaryota</taxon>
        <taxon>Viridiplantae</taxon>
        <taxon>Streptophyta</taxon>
        <taxon>Embryophyta</taxon>
        <taxon>Tracheophyta</taxon>
        <taxon>Spermatophyta</taxon>
        <taxon>Magnoliopsida</taxon>
        <taxon>eudicotyledons</taxon>
        <taxon>Gunneridae</taxon>
        <taxon>Pentapetalae</taxon>
        <taxon>rosids</taxon>
        <taxon>malvids</taxon>
        <taxon>Brassicales</taxon>
        <taxon>Brassicaceae</taxon>
        <taxon>Arabideae</taxon>
        <taxon>Arabis</taxon>
    </lineage>
</organism>
<comment type="caution">
    <text evidence="1">The sequence shown here is derived from an EMBL/GenBank/DDBJ whole genome shotgun (WGS) entry which is preliminary data.</text>
</comment>
<dbReference type="EMBL" id="CABITT030000005">
    <property type="protein sequence ID" value="VVB03813.1"/>
    <property type="molecule type" value="Genomic_DNA"/>
</dbReference>
<proteinExistence type="predicted"/>
<reference evidence="1" key="1">
    <citation type="submission" date="2019-07" db="EMBL/GenBank/DDBJ databases">
        <authorList>
            <person name="Dittberner H."/>
        </authorList>
    </citation>
    <scope>NUCLEOTIDE SEQUENCE [LARGE SCALE GENOMIC DNA]</scope>
</reference>
<dbReference type="Proteomes" id="UP000489600">
    <property type="component" value="Unassembled WGS sequence"/>
</dbReference>
<dbReference type="AlphaFoldDB" id="A0A565BR20"/>
<sequence>MKHHVHEVGGTGTDIETIKEVADKIHWFMGKKEDTIPALWDIENSGLSASRDKLIVLDNHAAPRSSLRWLRLDVNSWNVGHWNVSNLISINHLDFNHGKKKKFEREKVGKKYENFEQ</sequence>
<gene>
    <name evidence="1" type="ORF">ANE_LOCUS14257</name>
</gene>
<protein>
    <submittedName>
        <fullName evidence="1">Uncharacterized protein</fullName>
    </submittedName>
</protein>